<dbReference type="STRING" id="45235.A0A2K3Q943"/>
<feature type="region of interest" description="Disordered" evidence="1">
    <location>
        <begin position="461"/>
        <end position="498"/>
    </location>
</feature>
<protein>
    <submittedName>
        <fullName evidence="3">Uncharacterized protein</fullName>
    </submittedName>
</protein>
<keyword evidence="2" id="KW-0812">Transmembrane</keyword>
<evidence type="ECO:0000313" key="4">
    <source>
        <dbReference type="Proteomes" id="UP000236621"/>
    </source>
</evidence>
<evidence type="ECO:0000313" key="3">
    <source>
        <dbReference type="EMBL" id="PNY24085.1"/>
    </source>
</evidence>
<proteinExistence type="predicted"/>
<keyword evidence="2" id="KW-1133">Transmembrane helix</keyword>
<sequence length="498" mass="53195">MAVTRDETTPAAAAPIKAVGNAAPVTSGVASGVASGSNGVAGHALRRAKTVDESLPTRRRSFAGRSDASLEGPPPRRSSNFSDYGSEARAILNPKPQAGVELPSPEPSPLASLSLAFALLPAITGALFKNGHAVVTDIMLLGLAGVFLHWSVTQPWVWYHSAQQVRAQHEADCSDVVLEDESDLESPGPAARPTSPLDDVPEEEETGSVPPAPEVQSRGKQTTAQQQAALRELYIHEVLSLVACLVLPLVGAYLLHAIRSQLSRPSEGIISNYNLTIFLLVSELRVFSHMLKLVQSRTLHLQRIVHGSPFASSPGVAAQMEDVVGRIERLEARSMADEVAMERGAGPDAARAKQEAALTRDVRNAIQPELDALNRAVRRYEKKATLLQFQTESRFSGLDARMDDAIALAAAAAKNSAARGSLLARTVEPAVAIALFPFNAIIRLLLLPLKSLLALVDRNKNKQKQPLAKPGRGSSRTGKAPAQSRYSGDGVPIRVTKR</sequence>
<evidence type="ECO:0000256" key="2">
    <source>
        <dbReference type="SAM" id="Phobius"/>
    </source>
</evidence>
<feature type="region of interest" description="Disordered" evidence="1">
    <location>
        <begin position="174"/>
        <end position="222"/>
    </location>
</feature>
<keyword evidence="4" id="KW-1185">Reference proteome</keyword>
<dbReference type="PANTHER" id="PTHR42032">
    <property type="entry name" value="YALI0E30679P"/>
    <property type="match status" value="1"/>
</dbReference>
<dbReference type="OrthoDB" id="5422510at2759"/>
<dbReference type="EMBL" id="NRSZ01000974">
    <property type="protein sequence ID" value="PNY24085.1"/>
    <property type="molecule type" value="Genomic_DNA"/>
</dbReference>
<gene>
    <name evidence="3" type="ORF">TCAP_05970</name>
</gene>
<organism evidence="3 4">
    <name type="scientific">Tolypocladium capitatum</name>
    <dbReference type="NCBI Taxonomy" id="45235"/>
    <lineage>
        <taxon>Eukaryota</taxon>
        <taxon>Fungi</taxon>
        <taxon>Dikarya</taxon>
        <taxon>Ascomycota</taxon>
        <taxon>Pezizomycotina</taxon>
        <taxon>Sordariomycetes</taxon>
        <taxon>Hypocreomycetidae</taxon>
        <taxon>Hypocreales</taxon>
        <taxon>Ophiocordycipitaceae</taxon>
        <taxon>Tolypocladium</taxon>
    </lineage>
</organism>
<dbReference type="PANTHER" id="PTHR42032:SF1">
    <property type="entry name" value="YALI0E30679P"/>
    <property type="match status" value="1"/>
</dbReference>
<keyword evidence="2" id="KW-0472">Membrane</keyword>
<accession>A0A2K3Q943</accession>
<reference evidence="3 4" key="1">
    <citation type="submission" date="2017-08" db="EMBL/GenBank/DDBJ databases">
        <title>Harnessing the power of phylogenomics to disentangle the directionality and signatures of interkingdom host jumping in the parasitic fungal genus Tolypocladium.</title>
        <authorList>
            <person name="Quandt C.A."/>
            <person name="Patterson W."/>
            <person name="Spatafora J.W."/>
        </authorList>
    </citation>
    <scope>NUCLEOTIDE SEQUENCE [LARGE SCALE GENOMIC DNA]</scope>
    <source>
        <strain evidence="3 4">CBS 113982</strain>
    </source>
</reference>
<dbReference type="AlphaFoldDB" id="A0A2K3Q943"/>
<feature type="region of interest" description="Disordered" evidence="1">
    <location>
        <begin position="34"/>
        <end position="83"/>
    </location>
</feature>
<feature type="transmembrane region" description="Helical" evidence="2">
    <location>
        <begin position="238"/>
        <end position="258"/>
    </location>
</feature>
<comment type="caution">
    <text evidence="3">The sequence shown here is derived from an EMBL/GenBank/DDBJ whole genome shotgun (WGS) entry which is preliminary data.</text>
</comment>
<evidence type="ECO:0000256" key="1">
    <source>
        <dbReference type="SAM" id="MobiDB-lite"/>
    </source>
</evidence>
<dbReference type="Proteomes" id="UP000236621">
    <property type="component" value="Unassembled WGS sequence"/>
</dbReference>
<name>A0A2K3Q943_9HYPO</name>